<dbReference type="Gene3D" id="3.40.50.10810">
    <property type="entry name" value="Tandem AAA-ATPase domain"/>
    <property type="match status" value="1"/>
</dbReference>
<evidence type="ECO:0000313" key="6">
    <source>
        <dbReference type="EnsemblFungi" id="PTTG_30745-t43_1-p1"/>
    </source>
</evidence>
<feature type="non-terminal residue" evidence="5">
    <location>
        <position position="1"/>
    </location>
</feature>
<dbReference type="PANTHER" id="PTHR45626:SF22">
    <property type="entry name" value="DNA REPAIR PROTEIN RAD5"/>
    <property type="match status" value="1"/>
</dbReference>
<dbReference type="EnsemblFungi" id="PTTG_30745-t43_1">
    <property type="protein sequence ID" value="PTTG_30745-t43_1-p1"/>
    <property type="gene ID" value="PTTG_30745"/>
</dbReference>
<dbReference type="PANTHER" id="PTHR45626">
    <property type="entry name" value="TRANSCRIPTION TERMINATION FACTOR 2-RELATED"/>
    <property type="match status" value="1"/>
</dbReference>
<dbReference type="OrthoDB" id="448448at2759"/>
<dbReference type="SUPFAM" id="SSF52540">
    <property type="entry name" value="P-loop containing nucleoside triphosphate hydrolases"/>
    <property type="match status" value="1"/>
</dbReference>
<dbReference type="Proteomes" id="UP000005240">
    <property type="component" value="Unassembled WGS sequence"/>
</dbReference>
<evidence type="ECO:0000256" key="2">
    <source>
        <dbReference type="ARBA" id="ARBA00022801"/>
    </source>
</evidence>
<dbReference type="GO" id="GO:0016787">
    <property type="term" value="F:hydrolase activity"/>
    <property type="evidence" value="ECO:0007669"/>
    <property type="project" value="UniProtKB-KW"/>
</dbReference>
<accession>A0A180FXK0</accession>
<dbReference type="GO" id="GO:0008094">
    <property type="term" value="F:ATP-dependent activity, acting on DNA"/>
    <property type="evidence" value="ECO:0007669"/>
    <property type="project" value="TreeGrafter"/>
</dbReference>
<dbReference type="AlphaFoldDB" id="A0A180FXK0"/>
<gene>
    <name evidence="5" type="ORF">PTTG_30745</name>
</gene>
<proteinExistence type="predicted"/>
<dbReference type="GO" id="GO:0006281">
    <property type="term" value="P:DNA repair"/>
    <property type="evidence" value="ECO:0007669"/>
    <property type="project" value="TreeGrafter"/>
</dbReference>
<keyword evidence="2" id="KW-0378">Hydrolase</keyword>
<dbReference type="InterPro" id="IPR038718">
    <property type="entry name" value="SNF2-like_sf"/>
</dbReference>
<reference evidence="5" key="2">
    <citation type="submission" date="2016-05" db="EMBL/GenBank/DDBJ databases">
        <title>Comparative analysis highlights variable genome content of wheat rusts and divergence of the mating loci.</title>
        <authorList>
            <person name="Cuomo C.A."/>
            <person name="Bakkeren G."/>
            <person name="Szabo L."/>
            <person name="Khalil H."/>
            <person name="Joly D."/>
            <person name="Goldberg J."/>
            <person name="Young S."/>
            <person name="Zeng Q."/>
            <person name="Fellers J."/>
        </authorList>
    </citation>
    <scope>NUCLEOTIDE SEQUENCE [LARGE SCALE GENOMIC DNA]</scope>
    <source>
        <strain evidence="5">1-1 BBBD Race 1</strain>
    </source>
</reference>
<dbReference type="InterPro" id="IPR050628">
    <property type="entry name" value="SNF2_RAD54_helicase_TF"/>
</dbReference>
<reference evidence="6" key="4">
    <citation type="submission" date="2025-05" db="UniProtKB">
        <authorList>
            <consortium name="EnsemblFungi"/>
        </authorList>
    </citation>
    <scope>IDENTIFICATION</scope>
    <source>
        <strain evidence="6">isolate 1-1 / race 1 (BBBD)</strain>
    </source>
</reference>
<reference evidence="6 7" key="3">
    <citation type="journal article" date="2017" name="G3 (Bethesda)">
        <title>Comparative analysis highlights variable genome content of wheat rusts and divergence of the mating loci.</title>
        <authorList>
            <person name="Cuomo C.A."/>
            <person name="Bakkeren G."/>
            <person name="Khalil H.B."/>
            <person name="Panwar V."/>
            <person name="Joly D."/>
            <person name="Linning R."/>
            <person name="Sakthikumar S."/>
            <person name="Song X."/>
            <person name="Adiconis X."/>
            <person name="Fan L."/>
            <person name="Goldberg J.M."/>
            <person name="Levin J.Z."/>
            <person name="Young S."/>
            <person name="Zeng Q."/>
            <person name="Anikster Y."/>
            <person name="Bruce M."/>
            <person name="Wang M."/>
            <person name="Yin C."/>
            <person name="McCallum B."/>
            <person name="Szabo L.J."/>
            <person name="Hulbert S."/>
            <person name="Chen X."/>
            <person name="Fellers J.P."/>
        </authorList>
    </citation>
    <scope>NUCLEOTIDE SEQUENCE</scope>
    <source>
        <strain evidence="6">isolate 1-1 / race 1 (BBBD)</strain>
        <strain evidence="7">Isolate 1-1 / race 1 (BBBD)</strain>
    </source>
</reference>
<evidence type="ECO:0000256" key="3">
    <source>
        <dbReference type="ARBA" id="ARBA00022840"/>
    </source>
</evidence>
<dbReference type="GO" id="GO:0005524">
    <property type="term" value="F:ATP binding"/>
    <property type="evidence" value="ECO:0007669"/>
    <property type="project" value="UniProtKB-KW"/>
</dbReference>
<dbReference type="VEuPathDB" id="FungiDB:PTTG_30745"/>
<evidence type="ECO:0000259" key="4">
    <source>
        <dbReference type="Pfam" id="PF00176"/>
    </source>
</evidence>
<evidence type="ECO:0000313" key="7">
    <source>
        <dbReference type="Proteomes" id="UP000005240"/>
    </source>
</evidence>
<evidence type="ECO:0000256" key="1">
    <source>
        <dbReference type="ARBA" id="ARBA00022741"/>
    </source>
</evidence>
<organism evidence="5">
    <name type="scientific">Puccinia triticina (isolate 1-1 / race 1 (BBBD))</name>
    <name type="common">Brown leaf rust fungus</name>
    <dbReference type="NCBI Taxonomy" id="630390"/>
    <lineage>
        <taxon>Eukaryota</taxon>
        <taxon>Fungi</taxon>
        <taxon>Dikarya</taxon>
        <taxon>Basidiomycota</taxon>
        <taxon>Pucciniomycotina</taxon>
        <taxon>Pucciniomycetes</taxon>
        <taxon>Pucciniales</taxon>
        <taxon>Pucciniaceae</taxon>
        <taxon>Puccinia</taxon>
    </lineage>
</organism>
<keyword evidence="7" id="KW-1185">Reference proteome</keyword>
<dbReference type="GO" id="GO:0005634">
    <property type="term" value="C:nucleus"/>
    <property type="evidence" value="ECO:0007669"/>
    <property type="project" value="TreeGrafter"/>
</dbReference>
<dbReference type="InterPro" id="IPR027417">
    <property type="entry name" value="P-loop_NTPase"/>
</dbReference>
<keyword evidence="1" id="KW-0547">Nucleotide-binding</keyword>
<feature type="domain" description="SNF2 N-terminal" evidence="4">
    <location>
        <begin position="1"/>
        <end position="122"/>
    </location>
</feature>
<dbReference type="Gene3D" id="3.40.50.300">
    <property type="entry name" value="P-loop containing nucleotide triphosphate hydrolases"/>
    <property type="match status" value="1"/>
</dbReference>
<dbReference type="EMBL" id="ADAS02006433">
    <property type="protein sequence ID" value="OAV85155.1"/>
    <property type="molecule type" value="Genomic_DNA"/>
</dbReference>
<keyword evidence="3" id="KW-0067">ATP-binding</keyword>
<dbReference type="Pfam" id="PF00176">
    <property type="entry name" value="SNF2-rel_dom"/>
    <property type="match status" value="1"/>
</dbReference>
<sequence length="177" mass="20712">NHLTDLQSLIRILKLAPWDNESICQRCLIPKIKVGAPEAIKSLTRLMESVCLRRTKDVLLNLPSKVEHAVVVRCSSKWEPHLRDLHARFICTFGRLWKSGKQWDHAEFFQQLTMLRQFCNHPIFARTELPIQPTWQWQDSGKIIHLVESLEALFIRPQRSERPKAVVFSSFVAFLEM</sequence>
<reference evidence="5" key="1">
    <citation type="submission" date="2009-11" db="EMBL/GenBank/DDBJ databases">
        <authorList>
            <consortium name="The Broad Institute Genome Sequencing Platform"/>
            <person name="Ward D."/>
            <person name="Feldgarden M."/>
            <person name="Earl A."/>
            <person name="Young S.K."/>
            <person name="Zeng Q."/>
            <person name="Koehrsen M."/>
            <person name="Alvarado L."/>
            <person name="Berlin A."/>
            <person name="Bochicchio J."/>
            <person name="Borenstein D."/>
            <person name="Chapman S.B."/>
            <person name="Chen Z."/>
            <person name="Engels R."/>
            <person name="Freedman E."/>
            <person name="Gellesch M."/>
            <person name="Goldberg J."/>
            <person name="Griggs A."/>
            <person name="Gujja S."/>
            <person name="Heilman E."/>
            <person name="Heiman D."/>
            <person name="Hepburn T."/>
            <person name="Howarth C."/>
            <person name="Jen D."/>
            <person name="Larson L."/>
            <person name="Lewis B."/>
            <person name="Mehta T."/>
            <person name="Park D."/>
            <person name="Pearson M."/>
            <person name="Roberts A."/>
            <person name="Saif S."/>
            <person name="Shea T."/>
            <person name="Shenoy N."/>
            <person name="Sisk P."/>
            <person name="Stolte C."/>
            <person name="Sykes S."/>
            <person name="Thomson T."/>
            <person name="Walk T."/>
            <person name="White J."/>
            <person name="Yandava C."/>
            <person name="Izard J."/>
            <person name="Baranova O.V."/>
            <person name="Blanton J.M."/>
            <person name="Tanner A.C."/>
            <person name="Dewhirst F.E."/>
            <person name="Haas B."/>
            <person name="Nusbaum C."/>
            <person name="Birren B."/>
        </authorList>
    </citation>
    <scope>NUCLEOTIDE SEQUENCE [LARGE SCALE GENOMIC DNA]</scope>
    <source>
        <strain evidence="5">1-1 BBBD Race 1</strain>
    </source>
</reference>
<protein>
    <submittedName>
        <fullName evidence="6">SNF2_N domain-containing protein</fullName>
    </submittedName>
</protein>
<name>A0A180FXK0_PUCT1</name>
<evidence type="ECO:0000313" key="5">
    <source>
        <dbReference type="EMBL" id="OAV85155.1"/>
    </source>
</evidence>
<dbReference type="InterPro" id="IPR000330">
    <property type="entry name" value="SNF2_N"/>
</dbReference>